<dbReference type="PANTHER" id="PTHR31284:SF10">
    <property type="entry name" value="ACID PHOSPHATASE-LIKE PROTEIN"/>
    <property type="match status" value="1"/>
</dbReference>
<name>A0A2P2IQW4_RHIMU</name>
<dbReference type="InterPro" id="IPR010028">
    <property type="entry name" value="Acid_phosphatase_pln"/>
</dbReference>
<keyword evidence="1 4" id="KW-0732">Signal</keyword>
<dbReference type="Gene3D" id="3.40.50.1000">
    <property type="entry name" value="HAD superfamily/HAD-like"/>
    <property type="match status" value="1"/>
</dbReference>
<comment type="function">
    <text evidence="3">May function as somatic storage protein during early seedling development.</text>
</comment>
<feature type="chain" id="PRO_5015182329" evidence="4">
    <location>
        <begin position="20"/>
        <end position="257"/>
    </location>
</feature>
<dbReference type="InterPro" id="IPR023214">
    <property type="entry name" value="HAD_sf"/>
</dbReference>
<keyword evidence="2" id="KW-0325">Glycoprotein</keyword>
<evidence type="ECO:0000256" key="4">
    <source>
        <dbReference type="SAM" id="SignalP"/>
    </source>
</evidence>
<organism evidence="5">
    <name type="scientific">Rhizophora mucronata</name>
    <name type="common">Asiatic mangrove</name>
    <dbReference type="NCBI Taxonomy" id="61149"/>
    <lineage>
        <taxon>Eukaryota</taxon>
        <taxon>Viridiplantae</taxon>
        <taxon>Streptophyta</taxon>
        <taxon>Embryophyta</taxon>
        <taxon>Tracheophyta</taxon>
        <taxon>Spermatophyta</taxon>
        <taxon>Magnoliopsida</taxon>
        <taxon>eudicotyledons</taxon>
        <taxon>Gunneridae</taxon>
        <taxon>Pentapetalae</taxon>
        <taxon>rosids</taxon>
        <taxon>fabids</taxon>
        <taxon>Malpighiales</taxon>
        <taxon>Rhizophoraceae</taxon>
        <taxon>Rhizophora</taxon>
    </lineage>
</organism>
<keyword evidence="3" id="KW-0758">Storage protein</keyword>
<evidence type="ECO:0000256" key="3">
    <source>
        <dbReference type="PIRNR" id="PIRNR002674"/>
    </source>
</evidence>
<proteinExistence type="inferred from homology"/>
<dbReference type="CDD" id="cd07535">
    <property type="entry name" value="HAD_VSP"/>
    <property type="match status" value="1"/>
</dbReference>
<evidence type="ECO:0000313" key="5">
    <source>
        <dbReference type="EMBL" id="MBW83632.1"/>
    </source>
</evidence>
<dbReference type="PIRSF" id="PIRSF002674">
    <property type="entry name" value="VSP"/>
    <property type="match status" value="1"/>
</dbReference>
<comment type="similarity">
    <text evidence="3">Belongs to the APS1/VSP family.</text>
</comment>
<sequence>MAAPQSLLSLLILSSLVSAAFPRQPTIIRIPSDHDGRSRDDDVYCDSWRFSVETNDAGNWPKVPSRCVSFVRDYMTGEKYRSDSEVVALNSLAFAKTVDLAADGKDAWVFDIDETLLSNLPYYESHGFGSEHFNESSFDQWVDLAAAPALPASLNLYKELKQMGFTLILLTGRSEYQRNATAGNLISAGYGDWKRLILREISDQGKPATLYKSQKRSELVNEGYRIHGSSGDQWSDLLGFAVTQRSFKLPNPMYYVA</sequence>
<protein>
    <submittedName>
        <fullName evidence="5">Uncharacterized protein MANES_16G107100</fullName>
    </submittedName>
</protein>
<evidence type="ECO:0000256" key="2">
    <source>
        <dbReference type="ARBA" id="ARBA00023180"/>
    </source>
</evidence>
<dbReference type="NCBIfam" id="TIGR01675">
    <property type="entry name" value="plant-AP"/>
    <property type="match status" value="1"/>
</dbReference>
<dbReference type="InterPro" id="IPR036412">
    <property type="entry name" value="HAD-like_sf"/>
</dbReference>
<dbReference type="EMBL" id="GGEC01003149">
    <property type="protein sequence ID" value="MBW83632.1"/>
    <property type="molecule type" value="Transcribed_RNA"/>
</dbReference>
<evidence type="ECO:0000256" key="1">
    <source>
        <dbReference type="ARBA" id="ARBA00022729"/>
    </source>
</evidence>
<dbReference type="Pfam" id="PF03767">
    <property type="entry name" value="Acid_phosphat_B"/>
    <property type="match status" value="1"/>
</dbReference>
<feature type="signal peptide" evidence="4">
    <location>
        <begin position="1"/>
        <end position="19"/>
    </location>
</feature>
<dbReference type="GO" id="GO:0003993">
    <property type="term" value="F:acid phosphatase activity"/>
    <property type="evidence" value="ECO:0007669"/>
    <property type="project" value="InterPro"/>
</dbReference>
<accession>A0A2P2IQW4</accession>
<dbReference type="InterPro" id="IPR005519">
    <property type="entry name" value="Acid_phosphat_B-like"/>
</dbReference>
<reference evidence="5" key="1">
    <citation type="submission" date="2018-02" db="EMBL/GenBank/DDBJ databases">
        <title>Rhizophora mucronata_Transcriptome.</title>
        <authorList>
            <person name="Meera S.P."/>
            <person name="Sreeshan A."/>
            <person name="Augustine A."/>
        </authorList>
    </citation>
    <scope>NUCLEOTIDE SEQUENCE</scope>
    <source>
        <tissue evidence="5">Leaf</tissue>
    </source>
</reference>
<dbReference type="GO" id="GO:0045735">
    <property type="term" value="F:nutrient reservoir activity"/>
    <property type="evidence" value="ECO:0007669"/>
    <property type="project" value="UniProtKB-UniRule"/>
</dbReference>
<dbReference type="InterPro" id="IPR014403">
    <property type="entry name" value="APS1/VSP"/>
</dbReference>
<dbReference type="PANTHER" id="PTHR31284">
    <property type="entry name" value="ACID PHOSPHATASE-LIKE PROTEIN"/>
    <property type="match status" value="1"/>
</dbReference>
<dbReference type="SUPFAM" id="SSF56784">
    <property type="entry name" value="HAD-like"/>
    <property type="match status" value="1"/>
</dbReference>
<dbReference type="AlphaFoldDB" id="A0A2P2IQW4"/>